<evidence type="ECO:0000256" key="2">
    <source>
        <dbReference type="ARBA" id="ARBA00022448"/>
    </source>
</evidence>
<keyword evidence="4" id="KW-0997">Cell inner membrane</keyword>
<dbReference type="InterPro" id="IPR055348">
    <property type="entry name" value="DctQ"/>
</dbReference>
<keyword evidence="7 9" id="KW-0472">Membrane</keyword>
<comment type="subcellular location">
    <subcellularLocation>
        <location evidence="1">Cell inner membrane</location>
        <topology evidence="1">Multi-pass membrane protein</topology>
    </subcellularLocation>
</comment>
<comment type="similarity">
    <text evidence="8">Belongs to the TRAP transporter small permease family.</text>
</comment>
<organism evidence="11 12">
    <name type="scientific">Aminobacterium colombiense (strain DSM 12261 / ALA-1)</name>
    <dbReference type="NCBI Taxonomy" id="572547"/>
    <lineage>
        <taxon>Bacteria</taxon>
        <taxon>Thermotogati</taxon>
        <taxon>Synergistota</taxon>
        <taxon>Synergistia</taxon>
        <taxon>Synergistales</taxon>
        <taxon>Aminobacteriaceae</taxon>
        <taxon>Aminobacterium</taxon>
    </lineage>
</organism>
<evidence type="ECO:0000256" key="8">
    <source>
        <dbReference type="ARBA" id="ARBA00038436"/>
    </source>
</evidence>
<dbReference type="eggNOG" id="COG4665">
    <property type="taxonomic scope" value="Bacteria"/>
</dbReference>
<sequence length="181" mass="20759">MSFLKTFIIFVDNLNDWMGKILGFLIYPTMFILVYEVIMRYAFNKPTIWAHDTSCMLYGAHFILGGAYALRWGAFVNVEVFYQRFSLRTKAVVDLVTWMLFYAFVGILLWKSVPWAWASVMVQEYSNSPWGPPVWPIKLTIPVAATLVLLQGLTKTIKDFYIAVTGRELFAGVATEVTEDN</sequence>
<dbReference type="PANTHER" id="PTHR35011:SF4">
    <property type="entry name" value="SLL1102 PROTEIN"/>
    <property type="match status" value="1"/>
</dbReference>
<evidence type="ECO:0000259" key="10">
    <source>
        <dbReference type="Pfam" id="PF04290"/>
    </source>
</evidence>
<accession>D5EDG7</accession>
<keyword evidence="6 9" id="KW-1133">Transmembrane helix</keyword>
<evidence type="ECO:0000256" key="6">
    <source>
        <dbReference type="ARBA" id="ARBA00022989"/>
    </source>
</evidence>
<feature type="domain" description="Tripartite ATP-independent periplasmic transporters DctQ component" evidence="10">
    <location>
        <begin position="30"/>
        <end position="159"/>
    </location>
</feature>
<dbReference type="GO" id="GO:0005886">
    <property type="term" value="C:plasma membrane"/>
    <property type="evidence" value="ECO:0007669"/>
    <property type="project" value="UniProtKB-SubCell"/>
</dbReference>
<dbReference type="EMBL" id="CP001997">
    <property type="protein sequence ID" value="ADE56599.1"/>
    <property type="molecule type" value="Genomic_DNA"/>
</dbReference>
<feature type="transmembrane region" description="Helical" evidence="9">
    <location>
        <begin position="21"/>
        <end position="42"/>
    </location>
</feature>
<evidence type="ECO:0000256" key="9">
    <source>
        <dbReference type="SAM" id="Phobius"/>
    </source>
</evidence>
<feature type="transmembrane region" description="Helical" evidence="9">
    <location>
        <begin position="48"/>
        <end position="70"/>
    </location>
</feature>
<evidence type="ECO:0000256" key="7">
    <source>
        <dbReference type="ARBA" id="ARBA00023136"/>
    </source>
</evidence>
<proteinExistence type="inferred from homology"/>
<keyword evidence="2" id="KW-0813">Transport</keyword>
<evidence type="ECO:0000256" key="4">
    <source>
        <dbReference type="ARBA" id="ARBA00022519"/>
    </source>
</evidence>
<keyword evidence="3" id="KW-1003">Cell membrane</keyword>
<name>D5EDG7_AMICL</name>
<evidence type="ECO:0000313" key="11">
    <source>
        <dbReference type="EMBL" id="ADE56599.1"/>
    </source>
</evidence>
<evidence type="ECO:0000256" key="3">
    <source>
        <dbReference type="ARBA" id="ARBA00022475"/>
    </source>
</evidence>
<keyword evidence="5 9" id="KW-0812">Transmembrane</keyword>
<feature type="transmembrane region" description="Helical" evidence="9">
    <location>
        <begin position="130"/>
        <end position="150"/>
    </location>
</feature>
<gene>
    <name evidence="11" type="ordered locus">Amico_0458</name>
</gene>
<dbReference type="STRING" id="572547.Amico_0458"/>
<dbReference type="Pfam" id="PF04290">
    <property type="entry name" value="DctQ"/>
    <property type="match status" value="1"/>
</dbReference>
<dbReference type="Proteomes" id="UP000002366">
    <property type="component" value="Chromosome"/>
</dbReference>
<dbReference type="InterPro" id="IPR007387">
    <property type="entry name" value="TRAP_DctQ"/>
</dbReference>
<evidence type="ECO:0000256" key="5">
    <source>
        <dbReference type="ARBA" id="ARBA00022692"/>
    </source>
</evidence>
<dbReference type="KEGG" id="aco:Amico_0458"/>
<evidence type="ECO:0000256" key="1">
    <source>
        <dbReference type="ARBA" id="ARBA00004429"/>
    </source>
</evidence>
<dbReference type="PANTHER" id="PTHR35011">
    <property type="entry name" value="2,3-DIKETO-L-GULONATE TRAP TRANSPORTER SMALL PERMEASE PROTEIN YIAM"/>
    <property type="match status" value="1"/>
</dbReference>
<feature type="transmembrane region" description="Helical" evidence="9">
    <location>
        <begin position="91"/>
        <end position="110"/>
    </location>
</feature>
<evidence type="ECO:0000313" key="12">
    <source>
        <dbReference type="Proteomes" id="UP000002366"/>
    </source>
</evidence>
<keyword evidence="12" id="KW-1185">Reference proteome</keyword>
<dbReference type="HOGENOM" id="CLU_086356_2_1_0"/>
<dbReference type="AlphaFoldDB" id="D5EDG7"/>
<protein>
    <submittedName>
        <fullName evidence="11">Tripartite ATP-independent periplasmic transporter DctQ component</fullName>
    </submittedName>
</protein>
<reference evidence="11 12" key="1">
    <citation type="journal article" date="2010" name="Stand. Genomic Sci.">
        <title>Complete genome sequence of Aminobacterium colombiense type strain (ALA-1).</title>
        <authorList>
            <person name="Chertkov O."/>
            <person name="Sikorski J."/>
            <person name="Brambilla E."/>
            <person name="Lapidus A."/>
            <person name="Copeland A."/>
            <person name="Glavina Del Rio T."/>
            <person name="Nolan M."/>
            <person name="Lucas S."/>
            <person name="Tice H."/>
            <person name="Cheng J.F."/>
            <person name="Han C."/>
            <person name="Detter J.C."/>
            <person name="Bruce D."/>
            <person name="Tapia R."/>
            <person name="Goodwin L."/>
            <person name="Pitluck S."/>
            <person name="Liolios K."/>
            <person name="Ivanova N."/>
            <person name="Mavromatis K."/>
            <person name="Ovchinnikova G."/>
            <person name="Pati A."/>
            <person name="Chen A."/>
            <person name="Palaniappan K."/>
            <person name="Land M."/>
            <person name="Hauser L."/>
            <person name="Chang Y.J."/>
            <person name="Jeffries C.D."/>
            <person name="Spring S."/>
            <person name="Rohde M."/>
            <person name="Goker M."/>
            <person name="Bristow J."/>
            <person name="Eisen J.A."/>
            <person name="Markowitz V."/>
            <person name="Hugenholtz P."/>
            <person name="Kyrpides N.C."/>
            <person name="Klenk H.P."/>
        </authorList>
    </citation>
    <scope>NUCLEOTIDE SEQUENCE [LARGE SCALE GENOMIC DNA]</scope>
    <source>
        <strain evidence="12">DSM 12261 / ALA-1</strain>
    </source>
</reference>